<dbReference type="STRING" id="469381.Dpep_0460"/>
<dbReference type="GO" id="GO:0009022">
    <property type="term" value="F:tRNA nucleotidyltransferase activity"/>
    <property type="evidence" value="ECO:0007669"/>
    <property type="project" value="UniProtKB-UniRule"/>
</dbReference>
<accession>D2Z4G3</accession>
<evidence type="ECO:0000256" key="2">
    <source>
        <dbReference type="ARBA" id="ARBA00022552"/>
    </source>
</evidence>
<proteinExistence type="inferred from homology"/>
<protein>
    <recommendedName>
        <fullName evidence="6">Ribonuclease PH</fullName>
        <shortName evidence="6">RNase PH</shortName>
        <ecNumber evidence="6">2.7.7.56</ecNumber>
    </recommendedName>
    <alternativeName>
        <fullName evidence="6">tRNA nucleotidyltransferase</fullName>
    </alternativeName>
</protein>
<dbReference type="GO" id="GO:0000049">
    <property type="term" value="F:tRNA binding"/>
    <property type="evidence" value="ECO:0007669"/>
    <property type="project" value="UniProtKB-UniRule"/>
</dbReference>
<dbReference type="eggNOG" id="COG0689">
    <property type="taxonomic scope" value="Bacteria"/>
</dbReference>
<comment type="similarity">
    <text evidence="1 6">Belongs to the RNase PH family.</text>
</comment>
<dbReference type="Pfam" id="PF03725">
    <property type="entry name" value="RNase_PH_C"/>
    <property type="match status" value="1"/>
</dbReference>
<comment type="subunit">
    <text evidence="6">Homohexameric ring arranged as a trimer of dimers.</text>
</comment>
<evidence type="ECO:0000256" key="1">
    <source>
        <dbReference type="ARBA" id="ARBA00006678"/>
    </source>
</evidence>
<dbReference type="InterPro" id="IPR027408">
    <property type="entry name" value="PNPase/RNase_PH_dom_sf"/>
</dbReference>
<evidence type="ECO:0000313" key="9">
    <source>
        <dbReference type="EMBL" id="EFC90492.1"/>
    </source>
</evidence>
<gene>
    <name evidence="6" type="primary">rph</name>
    <name evidence="9" type="ORF">Dpep_0460</name>
</gene>
<feature type="binding site" evidence="6">
    <location>
        <begin position="132"/>
        <end position="134"/>
    </location>
    <ligand>
        <name>phosphate</name>
        <dbReference type="ChEBI" id="CHEBI:43474"/>
        <note>substrate</note>
    </ligand>
</feature>
<dbReference type="GO" id="GO:0016075">
    <property type="term" value="P:rRNA catabolic process"/>
    <property type="evidence" value="ECO:0007669"/>
    <property type="project" value="UniProtKB-UniRule"/>
</dbReference>
<dbReference type="HAMAP" id="MF_00564">
    <property type="entry name" value="RNase_PH"/>
    <property type="match status" value="1"/>
</dbReference>
<dbReference type="SUPFAM" id="SSF54211">
    <property type="entry name" value="Ribosomal protein S5 domain 2-like"/>
    <property type="match status" value="1"/>
</dbReference>
<feature type="binding site" evidence="6">
    <location>
        <position position="94"/>
    </location>
    <ligand>
        <name>phosphate</name>
        <dbReference type="ChEBI" id="CHEBI:43474"/>
        <note>substrate</note>
    </ligand>
</feature>
<name>D2Z4G3_9BACT</name>
<evidence type="ECO:0000259" key="8">
    <source>
        <dbReference type="Pfam" id="PF03725"/>
    </source>
</evidence>
<dbReference type="RefSeq" id="WP_005659243.1">
    <property type="nucleotide sequence ID" value="NZ_ABTR02000001.1"/>
</dbReference>
<evidence type="ECO:0000256" key="4">
    <source>
        <dbReference type="ARBA" id="ARBA00022694"/>
    </source>
</evidence>
<organism evidence="9 10">
    <name type="scientific">Dethiosulfovibrio peptidovorans DSM 11002</name>
    <dbReference type="NCBI Taxonomy" id="469381"/>
    <lineage>
        <taxon>Bacteria</taxon>
        <taxon>Thermotogati</taxon>
        <taxon>Synergistota</taxon>
        <taxon>Synergistia</taxon>
        <taxon>Synergistales</taxon>
        <taxon>Dethiosulfovibrionaceae</taxon>
        <taxon>Dethiosulfovibrio</taxon>
    </lineage>
</organism>
<dbReference type="EMBL" id="ABTR02000001">
    <property type="protein sequence ID" value="EFC90492.1"/>
    <property type="molecule type" value="Genomic_DNA"/>
</dbReference>
<dbReference type="PANTHER" id="PTHR11953">
    <property type="entry name" value="EXOSOME COMPLEX COMPONENT"/>
    <property type="match status" value="1"/>
</dbReference>
<evidence type="ECO:0000256" key="3">
    <source>
        <dbReference type="ARBA" id="ARBA00022555"/>
    </source>
</evidence>
<comment type="caution">
    <text evidence="9">The sequence shown here is derived from an EMBL/GenBank/DDBJ whole genome shotgun (WGS) entry which is preliminary data.</text>
</comment>
<keyword evidence="2 6" id="KW-0698">rRNA processing</keyword>
<dbReference type="GO" id="GO:0008033">
    <property type="term" value="P:tRNA processing"/>
    <property type="evidence" value="ECO:0007669"/>
    <property type="project" value="UniProtKB-UniRule"/>
</dbReference>
<dbReference type="AlphaFoldDB" id="D2Z4G3"/>
<reference evidence="9 10" key="1">
    <citation type="journal article" date="2010" name="Stand. Genomic Sci.">
        <title>Permanent draft genome sequence of Dethiosulfovibrio peptidovorans type strain (SEBR 4207).</title>
        <authorList>
            <person name="Labutti K."/>
            <person name="Mayilraj S."/>
            <person name="Clum A."/>
            <person name="Lucas S."/>
            <person name="Glavina Del Rio T."/>
            <person name="Nolan M."/>
            <person name="Tice H."/>
            <person name="Cheng J.F."/>
            <person name="Pitluck S."/>
            <person name="Liolios K."/>
            <person name="Ivanova N."/>
            <person name="Mavromatis K."/>
            <person name="Mikhailova N."/>
            <person name="Pati A."/>
            <person name="Goodwin L."/>
            <person name="Chen A."/>
            <person name="Palaniappan K."/>
            <person name="Land M."/>
            <person name="Hauser L."/>
            <person name="Chang Y.J."/>
            <person name="Jeffries C.D."/>
            <person name="Rohde M."/>
            <person name="Spring S."/>
            <person name="Goker M."/>
            <person name="Woyke T."/>
            <person name="Bristow J."/>
            <person name="Eisen J.A."/>
            <person name="Markowitz V."/>
            <person name="Hugenholtz P."/>
            <person name="Kyrpides N.C."/>
            <person name="Klenk H.P."/>
            <person name="Lapidus A."/>
        </authorList>
    </citation>
    <scope>NUCLEOTIDE SEQUENCE [LARGE SCALE GENOMIC DNA]</scope>
    <source>
        <strain evidence="9 10">DSM 11002</strain>
    </source>
</reference>
<dbReference type="InterPro" id="IPR036345">
    <property type="entry name" value="ExoRNase_PH_dom2_sf"/>
</dbReference>
<feature type="domain" description="Exoribonuclease phosphorolytic" evidence="7">
    <location>
        <begin position="19"/>
        <end position="148"/>
    </location>
</feature>
<dbReference type="OrthoDB" id="9807456at2"/>
<comment type="function">
    <text evidence="6">Phosphorolytic 3'-5' exoribonuclease that plays an important role in tRNA 3'-end maturation. Removes nucleotide residues following the 3'-CCA terminus of tRNAs; can also add nucleotides to the ends of RNA molecules by using nucleoside diphosphates as substrates, but this may not be physiologically important. Probably plays a role in initiation of 16S rRNA degradation (leading to ribosome degradation) during starvation.</text>
</comment>
<evidence type="ECO:0000256" key="5">
    <source>
        <dbReference type="ARBA" id="ARBA00022884"/>
    </source>
</evidence>
<feature type="domain" description="Exoribonuclease phosphorolytic" evidence="8">
    <location>
        <begin position="166"/>
        <end position="231"/>
    </location>
</feature>
<dbReference type="PROSITE" id="PS01277">
    <property type="entry name" value="RIBONUCLEASE_PH"/>
    <property type="match status" value="1"/>
</dbReference>
<keyword evidence="6 9" id="KW-0548">Nucleotidyltransferase</keyword>
<dbReference type="EC" id="2.7.7.56" evidence="6"/>
<dbReference type="InterPro" id="IPR001247">
    <property type="entry name" value="ExoRNase_PH_dom1"/>
</dbReference>
<keyword evidence="6 9" id="KW-0808">Transferase</keyword>
<dbReference type="CDD" id="cd11362">
    <property type="entry name" value="RNase_PH_bact"/>
    <property type="match status" value="1"/>
</dbReference>
<keyword evidence="5" id="KW-0694">RNA-binding</keyword>
<dbReference type="FunFam" id="3.30.230.70:FF:000003">
    <property type="entry name" value="Ribonuclease PH"/>
    <property type="match status" value="1"/>
</dbReference>
<dbReference type="PANTHER" id="PTHR11953:SF0">
    <property type="entry name" value="EXOSOME COMPLEX COMPONENT RRP41"/>
    <property type="match status" value="1"/>
</dbReference>
<dbReference type="GO" id="GO:0031125">
    <property type="term" value="P:rRNA 3'-end processing"/>
    <property type="evidence" value="ECO:0007669"/>
    <property type="project" value="UniProtKB-ARBA"/>
</dbReference>
<sequence length="257" mass="28291">MAKNCVWESRADGRSGYDMRKVSFQRGFSCYAEGSCLVSFGKTKVLCTASVEEKVPPFLRGSDRGWVTAEYSLLPRSTSTRVPRDISRGKLNGRSSEIQRLVGRSLRAAVDMESLGERTIWIDCDVLQADGGTRSAAVTGGFVALVDALRHLWRIGKLKSIPLRSYVAAVSVGKISGKLLTDLCYDEDSRAEVDMNVVMDGLGRLIEIQGTGEKDTFSRDEMNGMLDLAFRSVEELIVLQERALEMDGEEMEAIASS</sequence>
<dbReference type="InterPro" id="IPR050080">
    <property type="entry name" value="RNase_PH"/>
</dbReference>
<dbReference type="InterPro" id="IPR015847">
    <property type="entry name" value="ExoRNase_PH_dom2"/>
</dbReference>
<evidence type="ECO:0000313" key="10">
    <source>
        <dbReference type="Proteomes" id="UP000006427"/>
    </source>
</evidence>
<dbReference type="InterPro" id="IPR020568">
    <property type="entry name" value="Ribosomal_Su5_D2-typ_SF"/>
</dbReference>
<keyword evidence="3 6" id="KW-0820">tRNA-binding</keyword>
<dbReference type="InterPro" id="IPR002381">
    <property type="entry name" value="RNase_PH_bac-type"/>
</dbReference>
<dbReference type="NCBIfam" id="TIGR01966">
    <property type="entry name" value="RNasePH"/>
    <property type="match status" value="1"/>
</dbReference>
<dbReference type="GO" id="GO:0000175">
    <property type="term" value="F:3'-5'-RNA exonuclease activity"/>
    <property type="evidence" value="ECO:0007669"/>
    <property type="project" value="UniProtKB-UniRule"/>
</dbReference>
<dbReference type="Proteomes" id="UP000006427">
    <property type="component" value="Unassembled WGS sequence"/>
</dbReference>
<comment type="catalytic activity">
    <reaction evidence="6">
        <text>tRNA(n+1) + phosphate = tRNA(n) + a ribonucleoside 5'-diphosphate</text>
        <dbReference type="Rhea" id="RHEA:10628"/>
        <dbReference type="Rhea" id="RHEA-COMP:17343"/>
        <dbReference type="Rhea" id="RHEA-COMP:17344"/>
        <dbReference type="ChEBI" id="CHEBI:43474"/>
        <dbReference type="ChEBI" id="CHEBI:57930"/>
        <dbReference type="ChEBI" id="CHEBI:173114"/>
        <dbReference type="EC" id="2.7.7.56"/>
    </reaction>
</comment>
<dbReference type="Pfam" id="PF01138">
    <property type="entry name" value="RNase_PH"/>
    <property type="match status" value="1"/>
</dbReference>
<keyword evidence="10" id="KW-1185">Reference proteome</keyword>
<evidence type="ECO:0000256" key="6">
    <source>
        <dbReference type="HAMAP-Rule" id="MF_00564"/>
    </source>
</evidence>
<evidence type="ECO:0000259" key="7">
    <source>
        <dbReference type="Pfam" id="PF01138"/>
    </source>
</evidence>
<dbReference type="InterPro" id="IPR018336">
    <property type="entry name" value="RNase_PH_CS"/>
</dbReference>
<dbReference type="Gene3D" id="3.30.230.70">
    <property type="entry name" value="GHMP Kinase, N-terminal domain"/>
    <property type="match status" value="1"/>
</dbReference>
<dbReference type="PaxDb" id="469381-Dpep_0460"/>
<keyword evidence="4 6" id="KW-0819">tRNA processing</keyword>
<dbReference type="SUPFAM" id="SSF55666">
    <property type="entry name" value="Ribonuclease PH domain 2-like"/>
    <property type="match status" value="1"/>
</dbReference>